<dbReference type="EMBL" id="KK198758">
    <property type="protein sequence ID" value="KCW67728.1"/>
    <property type="molecule type" value="Genomic_DNA"/>
</dbReference>
<dbReference type="InParanoid" id="A0A059BNP5"/>
<protein>
    <submittedName>
        <fullName evidence="1">Uncharacterized protein</fullName>
    </submittedName>
</protein>
<accession>A0A059BNP5</accession>
<sequence length="86" mass="10273">MCILPCAYFKPSHLKQSNKPQCSTSYLQQTTTIPSVKLWQFQYIEILLTCICITHKPRYNCNEMHRKGKEILLRKVDSTYLHHRQF</sequence>
<name>A0A059BNP5_EUCGR</name>
<gene>
    <name evidence="1" type="ORF">EUGRSUZ_F01465</name>
</gene>
<proteinExistence type="predicted"/>
<organism evidence="1">
    <name type="scientific">Eucalyptus grandis</name>
    <name type="common">Flooded gum</name>
    <dbReference type="NCBI Taxonomy" id="71139"/>
    <lineage>
        <taxon>Eukaryota</taxon>
        <taxon>Viridiplantae</taxon>
        <taxon>Streptophyta</taxon>
        <taxon>Embryophyta</taxon>
        <taxon>Tracheophyta</taxon>
        <taxon>Spermatophyta</taxon>
        <taxon>Magnoliopsida</taxon>
        <taxon>eudicotyledons</taxon>
        <taxon>Gunneridae</taxon>
        <taxon>Pentapetalae</taxon>
        <taxon>rosids</taxon>
        <taxon>malvids</taxon>
        <taxon>Myrtales</taxon>
        <taxon>Myrtaceae</taxon>
        <taxon>Myrtoideae</taxon>
        <taxon>Eucalypteae</taxon>
        <taxon>Eucalyptus</taxon>
    </lineage>
</organism>
<reference evidence="1" key="1">
    <citation type="submission" date="2013-07" db="EMBL/GenBank/DDBJ databases">
        <title>The genome of Eucalyptus grandis.</title>
        <authorList>
            <person name="Schmutz J."/>
            <person name="Hayes R."/>
            <person name="Myburg A."/>
            <person name="Tuskan G."/>
            <person name="Grattapaglia D."/>
            <person name="Rokhsar D.S."/>
        </authorList>
    </citation>
    <scope>NUCLEOTIDE SEQUENCE</scope>
    <source>
        <tissue evidence="1">Leaf extractions</tissue>
    </source>
</reference>
<dbReference type="AlphaFoldDB" id="A0A059BNP5"/>
<dbReference type="Gramene" id="KCW67728">
    <property type="protein sequence ID" value="KCW67728"/>
    <property type="gene ID" value="EUGRSUZ_F01465"/>
</dbReference>
<evidence type="ECO:0000313" key="1">
    <source>
        <dbReference type="EMBL" id="KCW67728.1"/>
    </source>
</evidence>